<dbReference type="InterPro" id="IPR051413">
    <property type="entry name" value="K/Na_HCN_channel"/>
</dbReference>
<sequence>MFDFSESLIRNNFQDKEFKGPINHLLNKKIAFQESDNQGRSINTFMIPDNMMLQNTPPLTPKNGDKYKTIGPRQSEFQSAYEIDEIESEKESKPQFLRLIIAKSLQNNFINNLWNRSYLRKLHQLSTYQIEQLDDLQFEQDGFSNIAYPNQRSLIQSLAFWNLIDVFTPYSKFIVIWDVFQILTYIMIFFWLPYKISFEIYYISELFDGDRGSKIIEIVLLSILSLDVVVGLNLAFIYKGQIIKDRKRIQQILHFIYGLIIHCFSLALYSVPKFERQQYAHPTNSAGCNILHTQNNKNQQDFSINLRVIIVLSRFFNLNGSLNDMVGLMKLLMIIIFIAHICGCTWHGIAHYTSNYTWLDAYNLREKTNSTRYNYSIYWATMTMTTVGYGDITAQNNLELLMNNITMFVASIVFAYSVNSIGIFVSNMYKGTMEYSRTVTLINTFMSKNKIQFDLQTRIRSYLEYIWQEEQEMNDDEVGSIVKKLSRHLQDELQYQLRGNILKNCKIIMKLFSEQFLKNLLQSMEELSFSPDERIITCNQIDDCSLYIITKGEVELIFSGKNQLGDMIKRNSIKILKQYQSFGEVAFFTGNPRTATAISKGFTRAFKIKRENFLAILQQFSQMITKKVL</sequence>
<dbReference type="GeneID" id="5040840"/>
<dbReference type="RefSeq" id="XP_001455055.1">
    <property type="nucleotide sequence ID" value="XM_001455018.1"/>
</dbReference>
<organism evidence="3 4">
    <name type="scientific">Paramecium tetraurelia</name>
    <dbReference type="NCBI Taxonomy" id="5888"/>
    <lineage>
        <taxon>Eukaryota</taxon>
        <taxon>Sar</taxon>
        <taxon>Alveolata</taxon>
        <taxon>Ciliophora</taxon>
        <taxon>Intramacronucleata</taxon>
        <taxon>Oligohymenophorea</taxon>
        <taxon>Peniculida</taxon>
        <taxon>Parameciidae</taxon>
        <taxon>Paramecium</taxon>
    </lineage>
</organism>
<feature type="transmembrane region" description="Helical" evidence="1">
    <location>
        <begin position="252"/>
        <end position="271"/>
    </location>
</feature>
<keyword evidence="1" id="KW-1133">Transmembrane helix</keyword>
<keyword evidence="4" id="KW-1185">Reference proteome</keyword>
<dbReference type="OrthoDB" id="313411at2759"/>
<dbReference type="eggNOG" id="KOG0498">
    <property type="taxonomic scope" value="Eukaryota"/>
</dbReference>
<dbReference type="InterPro" id="IPR018490">
    <property type="entry name" value="cNMP-bd_dom_sf"/>
</dbReference>
<feature type="transmembrane region" description="Helical" evidence="1">
    <location>
        <begin position="405"/>
        <end position="425"/>
    </location>
</feature>
<feature type="transmembrane region" description="Helical" evidence="1">
    <location>
        <begin position="331"/>
        <end position="349"/>
    </location>
</feature>
<dbReference type="GO" id="GO:0003254">
    <property type="term" value="P:regulation of membrane depolarization"/>
    <property type="evidence" value="ECO:0000318"/>
    <property type="project" value="GO_Central"/>
</dbReference>
<keyword evidence="1" id="KW-0812">Transmembrane</keyword>
<dbReference type="InterPro" id="IPR014710">
    <property type="entry name" value="RmlC-like_jellyroll"/>
</dbReference>
<evidence type="ECO:0000259" key="2">
    <source>
        <dbReference type="PROSITE" id="PS50042"/>
    </source>
</evidence>
<dbReference type="SUPFAM" id="SSF51206">
    <property type="entry name" value="cAMP-binding domain-like"/>
    <property type="match status" value="1"/>
</dbReference>
<dbReference type="InterPro" id="IPR000595">
    <property type="entry name" value="cNMP-bd_dom"/>
</dbReference>
<dbReference type="Gene3D" id="1.10.287.630">
    <property type="entry name" value="Helix hairpin bin"/>
    <property type="match status" value="1"/>
</dbReference>
<dbReference type="Gene3D" id="1.10.287.70">
    <property type="match status" value="1"/>
</dbReference>
<dbReference type="EMBL" id="CT868629">
    <property type="protein sequence ID" value="CAK87658.1"/>
    <property type="molecule type" value="Genomic_DNA"/>
</dbReference>
<dbReference type="Pfam" id="PF00027">
    <property type="entry name" value="cNMP_binding"/>
    <property type="match status" value="1"/>
</dbReference>
<dbReference type="KEGG" id="ptm:GSPATT00021290001"/>
<evidence type="ECO:0000313" key="4">
    <source>
        <dbReference type="Proteomes" id="UP000000600"/>
    </source>
</evidence>
<dbReference type="PANTHER" id="PTHR45689">
    <property type="entry name" value="I[[H]] CHANNEL, ISOFORM E"/>
    <property type="match status" value="1"/>
</dbReference>
<dbReference type="HOGENOM" id="CLU_435125_0_0_1"/>
<dbReference type="GO" id="GO:0035725">
    <property type="term" value="P:sodium ion transmembrane transport"/>
    <property type="evidence" value="ECO:0000318"/>
    <property type="project" value="GO_Central"/>
</dbReference>
<dbReference type="GO" id="GO:0071805">
    <property type="term" value="P:potassium ion transmembrane transport"/>
    <property type="evidence" value="ECO:0000318"/>
    <property type="project" value="GO_Central"/>
</dbReference>
<feature type="domain" description="Cyclic nucleotide-binding" evidence="2">
    <location>
        <begin position="508"/>
        <end position="629"/>
    </location>
</feature>
<feature type="transmembrane region" description="Helical" evidence="1">
    <location>
        <begin position="214"/>
        <end position="240"/>
    </location>
</feature>
<dbReference type="PANTHER" id="PTHR45689:SF5">
    <property type="entry name" value="I[[H]] CHANNEL, ISOFORM E"/>
    <property type="match status" value="1"/>
</dbReference>
<dbReference type="Pfam" id="PF07885">
    <property type="entry name" value="Ion_trans_2"/>
    <property type="match status" value="1"/>
</dbReference>
<evidence type="ECO:0000256" key="1">
    <source>
        <dbReference type="SAM" id="Phobius"/>
    </source>
</evidence>
<dbReference type="InParanoid" id="A0DX91"/>
<keyword evidence="1" id="KW-0472">Membrane</keyword>
<dbReference type="InterPro" id="IPR013099">
    <property type="entry name" value="K_chnl_dom"/>
</dbReference>
<dbReference type="AlphaFoldDB" id="A0DX91"/>
<dbReference type="STRING" id="5888.A0DX91"/>
<feature type="transmembrane region" description="Helical" evidence="1">
    <location>
        <begin position="173"/>
        <end position="194"/>
    </location>
</feature>
<name>A0DX91_PARTE</name>
<dbReference type="Proteomes" id="UP000000600">
    <property type="component" value="Unassembled WGS sequence"/>
</dbReference>
<protein>
    <recommendedName>
        <fullName evidence="2">Cyclic nucleotide-binding domain-containing protein</fullName>
    </recommendedName>
</protein>
<dbReference type="GO" id="GO:0005249">
    <property type="term" value="F:voltage-gated potassium channel activity"/>
    <property type="evidence" value="ECO:0000318"/>
    <property type="project" value="GO_Central"/>
</dbReference>
<evidence type="ECO:0000313" key="3">
    <source>
        <dbReference type="EMBL" id="CAK87658.1"/>
    </source>
</evidence>
<reference evidence="3 4" key="1">
    <citation type="journal article" date="2006" name="Nature">
        <title>Global trends of whole-genome duplications revealed by the ciliate Paramecium tetraurelia.</title>
        <authorList>
            <consortium name="Genoscope"/>
            <person name="Aury J.-M."/>
            <person name="Jaillon O."/>
            <person name="Duret L."/>
            <person name="Noel B."/>
            <person name="Jubin C."/>
            <person name="Porcel B.M."/>
            <person name="Segurens B."/>
            <person name="Daubin V."/>
            <person name="Anthouard V."/>
            <person name="Aiach N."/>
            <person name="Arnaiz O."/>
            <person name="Billaut A."/>
            <person name="Beisson J."/>
            <person name="Blanc I."/>
            <person name="Bouhouche K."/>
            <person name="Camara F."/>
            <person name="Duharcourt S."/>
            <person name="Guigo R."/>
            <person name="Gogendeau D."/>
            <person name="Katinka M."/>
            <person name="Keller A.-M."/>
            <person name="Kissmehl R."/>
            <person name="Klotz C."/>
            <person name="Koll F."/>
            <person name="Le Moue A."/>
            <person name="Lepere C."/>
            <person name="Malinsky S."/>
            <person name="Nowacki M."/>
            <person name="Nowak J.K."/>
            <person name="Plattner H."/>
            <person name="Poulain J."/>
            <person name="Ruiz F."/>
            <person name="Serrano V."/>
            <person name="Zagulski M."/>
            <person name="Dessen P."/>
            <person name="Betermier M."/>
            <person name="Weissenbach J."/>
            <person name="Scarpelli C."/>
            <person name="Schachter V."/>
            <person name="Sperling L."/>
            <person name="Meyer E."/>
            <person name="Cohen J."/>
            <person name="Wincker P."/>
        </authorList>
    </citation>
    <scope>NUCLEOTIDE SEQUENCE [LARGE SCALE GENOMIC DNA]</scope>
    <source>
        <strain evidence="3 4">Stock d4-2</strain>
    </source>
</reference>
<dbReference type="PROSITE" id="PS50042">
    <property type="entry name" value="CNMP_BINDING_3"/>
    <property type="match status" value="1"/>
</dbReference>
<dbReference type="GO" id="GO:0098855">
    <property type="term" value="C:HCN channel complex"/>
    <property type="evidence" value="ECO:0000318"/>
    <property type="project" value="GO_Central"/>
</dbReference>
<proteinExistence type="predicted"/>
<dbReference type="Gene3D" id="2.60.120.10">
    <property type="entry name" value="Jelly Rolls"/>
    <property type="match status" value="1"/>
</dbReference>
<accession>A0DX91</accession>
<dbReference type="SMART" id="SM00100">
    <property type="entry name" value="cNMP"/>
    <property type="match status" value="1"/>
</dbReference>
<gene>
    <name evidence="3" type="ORF">GSPATT00021290001</name>
</gene>
<dbReference type="SUPFAM" id="SSF81324">
    <property type="entry name" value="Voltage-gated potassium channels"/>
    <property type="match status" value="1"/>
</dbReference>
<dbReference type="CDD" id="cd00038">
    <property type="entry name" value="CAP_ED"/>
    <property type="match status" value="1"/>
</dbReference>